<dbReference type="Proteomes" id="UP000800235">
    <property type="component" value="Unassembled WGS sequence"/>
</dbReference>
<dbReference type="PROSITE" id="PS50174">
    <property type="entry name" value="G_PATCH"/>
    <property type="match status" value="1"/>
</dbReference>
<dbReference type="GO" id="GO:0003676">
    <property type="term" value="F:nucleic acid binding"/>
    <property type="evidence" value="ECO:0007669"/>
    <property type="project" value="InterPro"/>
</dbReference>
<accession>A0A9P4TY54</accession>
<reference evidence="2" key="1">
    <citation type="journal article" date="2020" name="Stud. Mycol.">
        <title>101 Dothideomycetes genomes: a test case for predicting lifestyles and emergence of pathogens.</title>
        <authorList>
            <person name="Haridas S."/>
            <person name="Albert R."/>
            <person name="Binder M."/>
            <person name="Bloem J."/>
            <person name="Labutti K."/>
            <person name="Salamov A."/>
            <person name="Andreopoulos B."/>
            <person name="Baker S."/>
            <person name="Barry K."/>
            <person name="Bills G."/>
            <person name="Bluhm B."/>
            <person name="Cannon C."/>
            <person name="Castanera R."/>
            <person name="Culley D."/>
            <person name="Daum C."/>
            <person name="Ezra D."/>
            <person name="Gonzalez J."/>
            <person name="Henrissat B."/>
            <person name="Kuo A."/>
            <person name="Liang C."/>
            <person name="Lipzen A."/>
            <person name="Lutzoni F."/>
            <person name="Magnuson J."/>
            <person name="Mondo S."/>
            <person name="Nolan M."/>
            <person name="Ohm R."/>
            <person name="Pangilinan J."/>
            <person name="Park H.-J."/>
            <person name="Ramirez L."/>
            <person name="Alfaro M."/>
            <person name="Sun H."/>
            <person name="Tritt A."/>
            <person name="Yoshinaga Y."/>
            <person name="Zwiers L.-H."/>
            <person name="Turgeon B."/>
            <person name="Goodwin S."/>
            <person name="Spatafora J."/>
            <person name="Crous P."/>
            <person name="Grigoriev I."/>
        </authorList>
    </citation>
    <scope>NUCLEOTIDE SEQUENCE</scope>
    <source>
        <strain evidence="2">CBS 130266</strain>
    </source>
</reference>
<gene>
    <name evidence="2" type="ORF">EJ08DRAFT_550712</name>
</gene>
<dbReference type="PANTHER" id="PTHR20923:SF1">
    <property type="entry name" value="G PATCH DOMAIN AND ANKYRIN REPEAT-CONTAINING PROTEIN 1"/>
    <property type="match status" value="1"/>
</dbReference>
<dbReference type="InterPro" id="IPR000467">
    <property type="entry name" value="G_patch_dom"/>
</dbReference>
<dbReference type="InterPro" id="IPR039146">
    <property type="entry name" value="GPANK1"/>
</dbReference>
<evidence type="ECO:0000313" key="2">
    <source>
        <dbReference type="EMBL" id="KAF2431074.1"/>
    </source>
</evidence>
<dbReference type="Pfam" id="PF01585">
    <property type="entry name" value="G-patch"/>
    <property type="match status" value="1"/>
</dbReference>
<dbReference type="OrthoDB" id="20282at2759"/>
<feature type="non-terminal residue" evidence="2">
    <location>
        <position position="213"/>
    </location>
</feature>
<comment type="caution">
    <text evidence="2">The sequence shown here is derived from an EMBL/GenBank/DDBJ whole genome shotgun (WGS) entry which is preliminary data.</text>
</comment>
<evidence type="ECO:0000259" key="1">
    <source>
        <dbReference type="PROSITE" id="PS50174"/>
    </source>
</evidence>
<feature type="non-terminal residue" evidence="2">
    <location>
        <position position="1"/>
    </location>
</feature>
<name>A0A9P4TY54_9PEZI</name>
<feature type="domain" description="G-patch" evidence="1">
    <location>
        <begin position="115"/>
        <end position="163"/>
    </location>
</feature>
<organism evidence="2 3">
    <name type="scientific">Tothia fuscella</name>
    <dbReference type="NCBI Taxonomy" id="1048955"/>
    <lineage>
        <taxon>Eukaryota</taxon>
        <taxon>Fungi</taxon>
        <taxon>Dikarya</taxon>
        <taxon>Ascomycota</taxon>
        <taxon>Pezizomycotina</taxon>
        <taxon>Dothideomycetes</taxon>
        <taxon>Pleosporomycetidae</taxon>
        <taxon>Venturiales</taxon>
        <taxon>Cylindrosympodiaceae</taxon>
        <taxon>Tothia</taxon>
    </lineage>
</organism>
<proteinExistence type="predicted"/>
<dbReference type="EMBL" id="MU007034">
    <property type="protein sequence ID" value="KAF2431074.1"/>
    <property type="molecule type" value="Genomic_DNA"/>
</dbReference>
<dbReference type="AlphaFoldDB" id="A0A9P4TY54"/>
<dbReference type="PANTHER" id="PTHR20923">
    <property type="entry name" value="BAT4 PROTEIN-RELATED"/>
    <property type="match status" value="1"/>
</dbReference>
<sequence>SDEDIYTIPLKEPSHYGAGIRKRGIKFIPASDPNAELTPAPIPKSFAERYLSIVIGESSQNAEDVAQNIIMTSTETTTCEICKLPLDPKNIAAHESSLAHQSSLQHIHPPSAVDRKRKGVSYLQSYGWDPDSRLGLGAEGEGIRHPIQAQEKVDKAGVGVDRSRSITPGKAVPVEVQKALSAKELRKQERDKKRRDERLHDMFYTDDRVAKYL</sequence>
<protein>
    <recommendedName>
        <fullName evidence="1">G-patch domain-containing protein</fullName>
    </recommendedName>
</protein>
<dbReference type="SMART" id="SM00443">
    <property type="entry name" value="G_patch"/>
    <property type="match status" value="1"/>
</dbReference>
<evidence type="ECO:0000313" key="3">
    <source>
        <dbReference type="Proteomes" id="UP000800235"/>
    </source>
</evidence>
<keyword evidence="3" id="KW-1185">Reference proteome</keyword>